<feature type="domain" description="MBD" evidence="1">
    <location>
        <begin position="1"/>
        <end position="64"/>
    </location>
</feature>
<accession>A0A8T1QQE7</accession>
<comment type="caution">
    <text evidence="2">The sequence shown here is derived from an EMBL/GenBank/DDBJ whole genome shotgun (WGS) entry which is preliminary data.</text>
</comment>
<dbReference type="PROSITE" id="PS50982">
    <property type="entry name" value="MBD"/>
    <property type="match status" value="1"/>
</dbReference>
<proteinExistence type="predicted"/>
<dbReference type="EMBL" id="CM031812">
    <property type="protein sequence ID" value="KAG6657078.1"/>
    <property type="molecule type" value="Genomic_DNA"/>
</dbReference>
<protein>
    <recommendedName>
        <fullName evidence="1">MBD domain-containing protein</fullName>
    </recommendedName>
</protein>
<gene>
    <name evidence="2" type="ORF">CIPAW_04G065400</name>
</gene>
<dbReference type="Pfam" id="PF01429">
    <property type="entry name" value="MBD"/>
    <property type="match status" value="1"/>
</dbReference>
<dbReference type="InterPro" id="IPR038945">
    <property type="entry name" value="MBD13-like"/>
</dbReference>
<name>A0A8T1QQE7_CARIL</name>
<dbReference type="Proteomes" id="UP000811609">
    <property type="component" value="Chromosome 4"/>
</dbReference>
<evidence type="ECO:0000313" key="2">
    <source>
        <dbReference type="EMBL" id="KAG6657078.1"/>
    </source>
</evidence>
<evidence type="ECO:0000259" key="1">
    <source>
        <dbReference type="PROSITE" id="PS50982"/>
    </source>
</evidence>
<dbReference type="PANTHER" id="PTHR34067:SF24">
    <property type="entry name" value="METHYL-CPG-BINDING DOMAIN-CONTAINING PROTEIN 13"/>
    <property type="match status" value="1"/>
</dbReference>
<evidence type="ECO:0000313" key="3">
    <source>
        <dbReference type="Proteomes" id="UP000811609"/>
    </source>
</evidence>
<dbReference type="GO" id="GO:0003677">
    <property type="term" value="F:DNA binding"/>
    <property type="evidence" value="ECO:0007669"/>
    <property type="project" value="InterPro"/>
</dbReference>
<sequence>MTDRSSVDCLPPGWNVEVRLRKNGKREKLYTDPVSGYVFRSMKDVSRYLETGKLGRLAFKPKGKGIIGVLLGDDNILVGP</sequence>
<dbReference type="AlphaFoldDB" id="A0A8T1QQE7"/>
<reference evidence="2" key="1">
    <citation type="submission" date="2020-12" db="EMBL/GenBank/DDBJ databases">
        <title>WGS assembly of Carya illinoinensis cv. Pawnee.</title>
        <authorList>
            <person name="Platts A."/>
            <person name="Shu S."/>
            <person name="Wright S."/>
            <person name="Barry K."/>
            <person name="Edger P."/>
            <person name="Pires J.C."/>
            <person name="Schmutz J."/>
        </authorList>
    </citation>
    <scope>NUCLEOTIDE SEQUENCE</scope>
    <source>
        <tissue evidence="2">Leaf</tissue>
    </source>
</reference>
<organism evidence="2 3">
    <name type="scientific">Carya illinoinensis</name>
    <name type="common">Pecan</name>
    <dbReference type="NCBI Taxonomy" id="32201"/>
    <lineage>
        <taxon>Eukaryota</taxon>
        <taxon>Viridiplantae</taxon>
        <taxon>Streptophyta</taxon>
        <taxon>Embryophyta</taxon>
        <taxon>Tracheophyta</taxon>
        <taxon>Spermatophyta</taxon>
        <taxon>Magnoliopsida</taxon>
        <taxon>eudicotyledons</taxon>
        <taxon>Gunneridae</taxon>
        <taxon>Pentapetalae</taxon>
        <taxon>rosids</taxon>
        <taxon>fabids</taxon>
        <taxon>Fagales</taxon>
        <taxon>Juglandaceae</taxon>
        <taxon>Carya</taxon>
    </lineage>
</organism>
<dbReference type="PANTHER" id="PTHR34067">
    <property type="entry name" value="OS04G0193200 PROTEIN"/>
    <property type="match status" value="1"/>
</dbReference>
<keyword evidence="3" id="KW-1185">Reference proteome</keyword>
<dbReference type="InterPro" id="IPR001739">
    <property type="entry name" value="Methyl_CpG_DNA-bd"/>
</dbReference>